<dbReference type="Proteomes" id="UP000190648">
    <property type="component" value="Unassembled WGS sequence"/>
</dbReference>
<dbReference type="EMBL" id="LSYS01003057">
    <property type="protein sequence ID" value="OPJ84706.1"/>
    <property type="molecule type" value="Genomic_DNA"/>
</dbReference>
<organism evidence="1 2">
    <name type="scientific">Patagioenas fasciata monilis</name>
    <dbReference type="NCBI Taxonomy" id="372326"/>
    <lineage>
        <taxon>Eukaryota</taxon>
        <taxon>Metazoa</taxon>
        <taxon>Chordata</taxon>
        <taxon>Craniata</taxon>
        <taxon>Vertebrata</taxon>
        <taxon>Euteleostomi</taxon>
        <taxon>Archelosauria</taxon>
        <taxon>Archosauria</taxon>
        <taxon>Dinosauria</taxon>
        <taxon>Saurischia</taxon>
        <taxon>Theropoda</taxon>
        <taxon>Coelurosauria</taxon>
        <taxon>Aves</taxon>
        <taxon>Neognathae</taxon>
        <taxon>Neoaves</taxon>
        <taxon>Columbimorphae</taxon>
        <taxon>Columbiformes</taxon>
        <taxon>Columbidae</taxon>
        <taxon>Patagioenas</taxon>
    </lineage>
</organism>
<protein>
    <submittedName>
        <fullName evidence="1">Uncharacterized protein</fullName>
    </submittedName>
</protein>
<evidence type="ECO:0000313" key="1">
    <source>
        <dbReference type="EMBL" id="OPJ84706.1"/>
    </source>
</evidence>
<gene>
    <name evidence="1" type="ORF">AV530_016038</name>
</gene>
<reference evidence="1 2" key="1">
    <citation type="submission" date="2016-02" db="EMBL/GenBank/DDBJ databases">
        <title>Band-tailed pigeon sequencing and assembly.</title>
        <authorList>
            <person name="Soares A.E."/>
            <person name="Novak B.J."/>
            <person name="Rice E.S."/>
            <person name="O'Connell B."/>
            <person name="Chang D."/>
            <person name="Weber S."/>
            <person name="Shapiro B."/>
        </authorList>
    </citation>
    <scope>NUCLEOTIDE SEQUENCE [LARGE SCALE GENOMIC DNA]</scope>
    <source>
        <strain evidence="1">BTP2013</strain>
        <tissue evidence="1">Blood</tissue>
    </source>
</reference>
<keyword evidence="2" id="KW-1185">Reference proteome</keyword>
<accession>A0A1V4KJS0</accession>
<dbReference type="AlphaFoldDB" id="A0A1V4KJS0"/>
<comment type="caution">
    <text evidence="1">The sequence shown here is derived from an EMBL/GenBank/DDBJ whole genome shotgun (WGS) entry which is preliminary data.</text>
</comment>
<proteinExistence type="predicted"/>
<name>A0A1V4KJS0_PATFA</name>
<sequence length="115" mass="13682">MAWRSNSSCKNVELNVLCYLLVSENCARLKFTCVLLKGKTKPYSSTLAYKLQQLLNRLLFDCSGSPRDSKDRLLYLIALEFFWVYFKRRFPEARFLYESFTMQLKINLTFQIRNL</sequence>
<evidence type="ECO:0000313" key="2">
    <source>
        <dbReference type="Proteomes" id="UP000190648"/>
    </source>
</evidence>